<dbReference type="EMBL" id="CP106735">
    <property type="protein sequence ID" value="UXX78320.1"/>
    <property type="molecule type" value="Genomic_DNA"/>
</dbReference>
<feature type="transmembrane region" description="Helical" evidence="6">
    <location>
        <begin position="102"/>
        <end position="120"/>
    </location>
</feature>
<keyword evidence="5 6" id="KW-0472">Membrane</keyword>
<organism evidence="8 9">
    <name type="scientific">Reichenbachiella carrageenanivorans</name>
    <dbReference type="NCBI Taxonomy" id="2979869"/>
    <lineage>
        <taxon>Bacteria</taxon>
        <taxon>Pseudomonadati</taxon>
        <taxon>Bacteroidota</taxon>
        <taxon>Cytophagia</taxon>
        <taxon>Cytophagales</taxon>
        <taxon>Reichenbachiellaceae</taxon>
        <taxon>Reichenbachiella</taxon>
    </lineage>
</organism>
<feature type="transmembrane region" description="Helical" evidence="6">
    <location>
        <begin position="274"/>
        <end position="291"/>
    </location>
</feature>
<name>A0ABY6D3A9_9BACT</name>
<evidence type="ECO:0000313" key="9">
    <source>
        <dbReference type="Proteomes" id="UP001062165"/>
    </source>
</evidence>
<sequence>MSKSRVIGVILALLGVVLFSAKAVIVKMAYQYPVDAVSLLLLRMLFALPMYLVVAVVKRPKDQAAMTKGVYLWIIGLGIVGYYLASLFDFLGLVYIKASLERIILFVYPTIVLFISRVFFKKQITRRQLIAIVLTYLGIVLAFVLELRLDGEGLMMGVGLIFLSAVTYASYIAGSGWLIPKIGATVFTSYAMIISCLCVIIHYLLVGDFNITNYPTEVYVLGFVMAVFSTVIPSYLVSLSIKMIGASSFAIVASFGPISTILLANYFLGESIHYLQWVGTILVMIGVFFVTKKD</sequence>
<evidence type="ECO:0000256" key="6">
    <source>
        <dbReference type="SAM" id="Phobius"/>
    </source>
</evidence>
<evidence type="ECO:0000256" key="3">
    <source>
        <dbReference type="ARBA" id="ARBA00022692"/>
    </source>
</evidence>
<evidence type="ECO:0000313" key="8">
    <source>
        <dbReference type="EMBL" id="UXX78320.1"/>
    </source>
</evidence>
<evidence type="ECO:0000256" key="5">
    <source>
        <dbReference type="ARBA" id="ARBA00023136"/>
    </source>
</evidence>
<feature type="transmembrane region" description="Helical" evidence="6">
    <location>
        <begin position="249"/>
        <end position="268"/>
    </location>
</feature>
<comment type="subcellular location">
    <subcellularLocation>
        <location evidence="1">Membrane</location>
        <topology evidence="1">Multi-pass membrane protein</topology>
    </subcellularLocation>
</comment>
<gene>
    <name evidence="8" type="ORF">N7E81_13235</name>
</gene>
<evidence type="ECO:0000256" key="2">
    <source>
        <dbReference type="ARBA" id="ARBA00007362"/>
    </source>
</evidence>
<dbReference type="Pfam" id="PF00892">
    <property type="entry name" value="EamA"/>
    <property type="match status" value="2"/>
</dbReference>
<dbReference type="PANTHER" id="PTHR32322">
    <property type="entry name" value="INNER MEMBRANE TRANSPORTER"/>
    <property type="match status" value="1"/>
</dbReference>
<dbReference type="InterPro" id="IPR050638">
    <property type="entry name" value="AA-Vitamin_Transporters"/>
</dbReference>
<dbReference type="Proteomes" id="UP001062165">
    <property type="component" value="Chromosome"/>
</dbReference>
<feature type="domain" description="EamA" evidence="7">
    <location>
        <begin position="156"/>
        <end position="291"/>
    </location>
</feature>
<dbReference type="InterPro" id="IPR037185">
    <property type="entry name" value="EmrE-like"/>
</dbReference>
<feature type="transmembrane region" description="Helical" evidence="6">
    <location>
        <begin position="129"/>
        <end position="147"/>
    </location>
</feature>
<feature type="domain" description="EamA" evidence="7">
    <location>
        <begin position="7"/>
        <end position="143"/>
    </location>
</feature>
<keyword evidence="4 6" id="KW-1133">Transmembrane helix</keyword>
<comment type="similarity">
    <text evidence="2">Belongs to the EamA transporter family.</text>
</comment>
<feature type="transmembrane region" description="Helical" evidence="6">
    <location>
        <begin position="186"/>
        <end position="206"/>
    </location>
</feature>
<accession>A0ABY6D3A9</accession>
<proteinExistence type="inferred from homology"/>
<feature type="transmembrane region" description="Helical" evidence="6">
    <location>
        <begin position="153"/>
        <end position="174"/>
    </location>
</feature>
<dbReference type="RefSeq" id="WP_263050066.1">
    <property type="nucleotide sequence ID" value="NZ_CP106735.1"/>
</dbReference>
<reference evidence="8" key="1">
    <citation type="submission" date="2022-10" db="EMBL/GenBank/DDBJ databases">
        <title>Comparative genomics and taxonomic characterization of three novel marine species of genus Reichenbachiella exhibiting antioxidant and polysaccharide degradation activities.</title>
        <authorList>
            <person name="Muhammad N."/>
            <person name="Lee Y.-J."/>
            <person name="Ko J."/>
            <person name="Kim S.-G."/>
        </authorList>
    </citation>
    <scope>NUCLEOTIDE SEQUENCE</scope>
    <source>
        <strain evidence="8">Wsw4-B4</strain>
    </source>
</reference>
<feature type="transmembrane region" description="Helical" evidence="6">
    <location>
        <begin position="218"/>
        <end position="237"/>
    </location>
</feature>
<evidence type="ECO:0000256" key="4">
    <source>
        <dbReference type="ARBA" id="ARBA00022989"/>
    </source>
</evidence>
<dbReference type="PANTHER" id="PTHR32322:SF2">
    <property type="entry name" value="EAMA DOMAIN-CONTAINING PROTEIN"/>
    <property type="match status" value="1"/>
</dbReference>
<protein>
    <submittedName>
        <fullName evidence="8">DMT family transporter</fullName>
    </submittedName>
</protein>
<feature type="transmembrane region" description="Helical" evidence="6">
    <location>
        <begin position="69"/>
        <end position="96"/>
    </location>
</feature>
<keyword evidence="9" id="KW-1185">Reference proteome</keyword>
<dbReference type="InterPro" id="IPR000620">
    <property type="entry name" value="EamA_dom"/>
</dbReference>
<evidence type="ECO:0000259" key="7">
    <source>
        <dbReference type="Pfam" id="PF00892"/>
    </source>
</evidence>
<keyword evidence="3 6" id="KW-0812">Transmembrane</keyword>
<dbReference type="SUPFAM" id="SSF103481">
    <property type="entry name" value="Multidrug resistance efflux transporter EmrE"/>
    <property type="match status" value="2"/>
</dbReference>
<evidence type="ECO:0000256" key="1">
    <source>
        <dbReference type="ARBA" id="ARBA00004141"/>
    </source>
</evidence>
<feature type="transmembrane region" description="Helical" evidence="6">
    <location>
        <begin position="39"/>
        <end position="57"/>
    </location>
</feature>